<dbReference type="GO" id="GO:0006508">
    <property type="term" value="P:proteolysis"/>
    <property type="evidence" value="ECO:0007669"/>
    <property type="project" value="UniProtKB-KW"/>
</dbReference>
<feature type="domain" description="SLH" evidence="12">
    <location>
        <begin position="1517"/>
        <end position="1576"/>
    </location>
</feature>
<keyword evidence="2" id="KW-0964">Secreted</keyword>
<evidence type="ECO:0000313" key="13">
    <source>
        <dbReference type="EMBL" id="WAA09698.1"/>
    </source>
</evidence>
<keyword evidence="4 11" id="KW-0732">Signal</keyword>
<accession>A0A9E8LU63</accession>
<dbReference type="Gene3D" id="2.60.40.10">
    <property type="entry name" value="Immunoglobulins"/>
    <property type="match status" value="1"/>
</dbReference>
<dbReference type="InterPro" id="IPR034216">
    <property type="entry name" value="C5a_Peptidase"/>
</dbReference>
<evidence type="ECO:0000256" key="3">
    <source>
        <dbReference type="ARBA" id="ARBA00022670"/>
    </source>
</evidence>
<evidence type="ECO:0000256" key="9">
    <source>
        <dbReference type="PROSITE-ProRule" id="PRU01240"/>
    </source>
</evidence>
<keyword evidence="5" id="KW-0677">Repeat</keyword>
<dbReference type="PRINTS" id="PR00723">
    <property type="entry name" value="SUBTILISIN"/>
</dbReference>
<organism evidence="13 14">
    <name type="scientific">Fervidibacillus albus</name>
    <dbReference type="NCBI Taxonomy" id="2980026"/>
    <lineage>
        <taxon>Bacteria</taxon>
        <taxon>Bacillati</taxon>
        <taxon>Bacillota</taxon>
        <taxon>Bacilli</taxon>
        <taxon>Bacillales</taxon>
        <taxon>Bacillaceae</taxon>
        <taxon>Fervidibacillus</taxon>
    </lineage>
</organism>
<keyword evidence="6 9" id="KW-0378">Hydrolase</keyword>
<dbReference type="Gene3D" id="3.50.30.30">
    <property type="match status" value="1"/>
</dbReference>
<dbReference type="InterPro" id="IPR013783">
    <property type="entry name" value="Ig-like_fold"/>
</dbReference>
<dbReference type="PANTHER" id="PTHR43399">
    <property type="entry name" value="SUBTILISIN-RELATED"/>
    <property type="match status" value="1"/>
</dbReference>
<dbReference type="InterPro" id="IPR046450">
    <property type="entry name" value="PA_dom_sf"/>
</dbReference>
<dbReference type="Pfam" id="PF00082">
    <property type="entry name" value="Peptidase_S8"/>
    <property type="match status" value="1"/>
</dbReference>
<dbReference type="Gene3D" id="3.40.50.200">
    <property type="entry name" value="Peptidase S8/S53 domain"/>
    <property type="match status" value="1"/>
</dbReference>
<feature type="active site" description="Charge relay system" evidence="8 9">
    <location>
        <position position="581"/>
    </location>
</feature>
<dbReference type="Pfam" id="PF06280">
    <property type="entry name" value="fn3_5"/>
    <property type="match status" value="1"/>
</dbReference>
<evidence type="ECO:0000256" key="8">
    <source>
        <dbReference type="PIRSR" id="PIRSR615500-1"/>
    </source>
</evidence>
<dbReference type="PROSITE" id="PS00136">
    <property type="entry name" value="SUBTILASE_ASP"/>
    <property type="match status" value="1"/>
</dbReference>
<dbReference type="PROSITE" id="PS51272">
    <property type="entry name" value="SLH"/>
    <property type="match status" value="3"/>
</dbReference>
<comment type="similarity">
    <text evidence="1 9 10">Belongs to the peptidase S8 family.</text>
</comment>
<dbReference type="InterPro" id="IPR022398">
    <property type="entry name" value="Peptidase_S8_His-AS"/>
</dbReference>
<dbReference type="Pfam" id="PF05922">
    <property type="entry name" value="Inhibitor_I9"/>
    <property type="match status" value="1"/>
</dbReference>
<evidence type="ECO:0000256" key="4">
    <source>
        <dbReference type="ARBA" id="ARBA00022729"/>
    </source>
</evidence>
<evidence type="ECO:0000256" key="6">
    <source>
        <dbReference type="ARBA" id="ARBA00022801"/>
    </source>
</evidence>
<feature type="domain" description="SLH" evidence="12">
    <location>
        <begin position="1389"/>
        <end position="1452"/>
    </location>
</feature>
<dbReference type="PROSITE" id="PS00137">
    <property type="entry name" value="SUBTILASE_HIS"/>
    <property type="match status" value="1"/>
</dbReference>
<proteinExistence type="inferred from homology"/>
<evidence type="ECO:0000256" key="11">
    <source>
        <dbReference type="SAM" id="SignalP"/>
    </source>
</evidence>
<dbReference type="KEGG" id="faf:OE104_14455"/>
<dbReference type="CDD" id="cd07475">
    <property type="entry name" value="Peptidases_S8_C5a_Peptidase"/>
    <property type="match status" value="1"/>
</dbReference>
<dbReference type="PROSITE" id="PS00138">
    <property type="entry name" value="SUBTILASE_SER"/>
    <property type="match status" value="1"/>
</dbReference>
<dbReference type="GO" id="GO:0016020">
    <property type="term" value="C:membrane"/>
    <property type="evidence" value="ECO:0007669"/>
    <property type="project" value="InterPro"/>
</dbReference>
<evidence type="ECO:0000256" key="10">
    <source>
        <dbReference type="RuleBase" id="RU003355"/>
    </source>
</evidence>
<dbReference type="GO" id="GO:0004252">
    <property type="term" value="F:serine-type endopeptidase activity"/>
    <property type="evidence" value="ECO:0007669"/>
    <property type="project" value="UniProtKB-UniRule"/>
</dbReference>
<dbReference type="InterPro" id="IPR036852">
    <property type="entry name" value="Peptidase_S8/S53_dom_sf"/>
</dbReference>
<dbReference type="Pfam" id="PF09136">
    <property type="entry name" value="Glucodextran_B"/>
    <property type="match status" value="1"/>
</dbReference>
<protein>
    <submittedName>
        <fullName evidence="13">S8 family serine peptidase</fullName>
    </submittedName>
</protein>
<dbReference type="Pfam" id="PF00395">
    <property type="entry name" value="SLH"/>
    <property type="match status" value="3"/>
</dbReference>
<feature type="active site" description="Charge relay system" evidence="8 9">
    <location>
        <position position="257"/>
    </location>
</feature>
<dbReference type="SUPFAM" id="SSF52025">
    <property type="entry name" value="PA domain"/>
    <property type="match status" value="1"/>
</dbReference>
<dbReference type="EMBL" id="CP106878">
    <property type="protein sequence ID" value="WAA09698.1"/>
    <property type="molecule type" value="Genomic_DNA"/>
</dbReference>
<dbReference type="InterPro" id="IPR001119">
    <property type="entry name" value="SLH_dom"/>
</dbReference>
<dbReference type="InterPro" id="IPR003137">
    <property type="entry name" value="PA_domain"/>
</dbReference>
<sequence length="1576" mass="173060">MLVVLFVLMFQSVAFGMGTQTNNSSQGKISVPTIGTEKPNVKLSEKIEKTMDPDEEIRIIVELDKEPAITEATKKGVLYKELSESVRDNLEATIEKEQTNVTKTIQSVVPGAEVLEQFTTVFNGFSMEVKAKDVEKIEEISGVKAVYESVEYERPEETPEMISSKDIIEARQVWNDYGYDGEGMVVGIIDTGIDYTHKDMVLTNPENASLTEDYVNGLLDDGTIAAGKYFTSKVPFGYNYMDKNDEIRDLGPNATMHGMHVAGTVGANGDEENGGIKGVAPEVQLLALKVFGNDPVFGSTYDDIYVKAIDDAIKLDADVLNLSLGSPAGFVDETSPSQQAIKNASDNGILVSISAGNENMYGDGYFYPYASNPDYGLVGSPSVANESLSVASFENDTITTSKLEYAIADEESGSAPFLNANDMELTLGESIELVYAGLGKPEDFEGKDFEGKFALIQRGELAFVDKTLNAQAAGASGVIIFNNTDGVVNMATDASIVIPQLFMLKSDGDKLAAALEEGKSVTVTFTDETTMVPSDTAGLMSDFTSWGLTPDLEFKPEITAPGGNIYSTLNDDQYGMMSGTSMAAPHVSGGSALVMEKVKEDFGLTGSELVERTKQLLMNTAKPVEFDGAYVSPRRQGAGLMQLHAALSTPAIVTDATTGEAKVALKEITDNVVTFQLKVDNLSDEDLTYEVTGTAQTDAPVNAGDYFVTLPNDFGAITLSDTVTVNGETTTTIEVPANGSTTFDVTIDVTDWDDTFLYYFENGYWLDGFVTLTDPTDTNPELTVPFVGFKGDWDAAPIFDYYAWDPMTYWGMTFLVDDLGYIINGGVFEEDFNPERFAFSPNDDGQFDMAVPIFSLFRNVKELKVSVLDEEGNTLRTIRTEKNYRKTYSNITSYPYVYDNDFGWDGYIDGELAPEGNYIVEVSGVIDYEGAEWQSIQFPVKVDYTAPEANVEFDLDTNTVSISDVVDEGSGADYWEVYVNGYYYDYYPMTETEVQLDGIEEKDQITVVVWDTALNHSEYNFTIPGEDEADSPIIYVYSPNHYDGFSDSEVYVYGSVEDDSNITSLTINGEEADYFDGEFFDHVLTLEDGVQDVVVKAVDEHGNESQIVRTVLVDTEDPSIEVGSFPSLTGDEKITVPVTIKDNFDDIRLYVNGDEKFVHELSEPLDMVEYNETIDLELDLVDGTNTLTLEVTDVVGNQTEQVIEIEKLESAENVVVADEVSVIEQSEDQNVDEVVVEVPELTDQLSEMNVIVSQPALKAVSDSGKSLVVKSGALETEFGNSVITDLQTSDIVTFSLALAADTDVETDGSVVSDVYEFSVVSETDDVQTEVNEFEEPVKLTVPVTEAVNDSRKAAAYYVTEDGLEYAGGKYDEGTFKFSTYHFSQFVIIERDQSFDDVKDHWAKDEVEVLASRMITNGQSETEFNPEGKVTRAEFAVLLARALKLPTESYEGIFTDVSEDLDWAYSGIEAAYRAGIVKGVSEEEFAPNEEITREQMAVMIIRAIEYANSELLDGLDTSKAFADEDQISSYALEDVRQAASLGIVEGRGQNKFEPKEDATRAEAAVMIYRLLDVLEEL</sequence>
<dbReference type="Proteomes" id="UP001164718">
    <property type="component" value="Chromosome"/>
</dbReference>
<evidence type="ECO:0000256" key="2">
    <source>
        <dbReference type="ARBA" id="ARBA00022525"/>
    </source>
</evidence>
<dbReference type="SUPFAM" id="SSF52743">
    <property type="entry name" value="Subtilisin-like"/>
    <property type="match status" value="1"/>
</dbReference>
<dbReference type="InterPro" id="IPR010435">
    <property type="entry name" value="C5a/SBT2-like_Fn3"/>
</dbReference>
<feature type="active site" description="Charge relay system" evidence="8 9">
    <location>
        <position position="190"/>
    </location>
</feature>
<keyword evidence="7 9" id="KW-0720">Serine protease</keyword>
<keyword evidence="14" id="KW-1185">Reference proteome</keyword>
<dbReference type="InterPro" id="IPR051048">
    <property type="entry name" value="Peptidase_S8/S53_subtilisin"/>
</dbReference>
<evidence type="ECO:0000256" key="1">
    <source>
        <dbReference type="ARBA" id="ARBA00011073"/>
    </source>
</evidence>
<feature type="chain" id="PRO_5038594676" evidence="11">
    <location>
        <begin position="17"/>
        <end position="1576"/>
    </location>
</feature>
<dbReference type="Gene3D" id="2.60.40.1710">
    <property type="entry name" value="Subtilisin-like superfamily"/>
    <property type="match status" value="1"/>
</dbReference>
<dbReference type="PANTHER" id="PTHR43399:SF4">
    <property type="entry name" value="CELL WALL-ASSOCIATED PROTEASE"/>
    <property type="match status" value="1"/>
</dbReference>
<evidence type="ECO:0000256" key="7">
    <source>
        <dbReference type="ARBA" id="ARBA00022825"/>
    </source>
</evidence>
<evidence type="ECO:0000313" key="14">
    <source>
        <dbReference type="Proteomes" id="UP001164718"/>
    </source>
</evidence>
<dbReference type="PROSITE" id="PS51892">
    <property type="entry name" value="SUBTILASE"/>
    <property type="match status" value="1"/>
</dbReference>
<dbReference type="InterPro" id="IPR023828">
    <property type="entry name" value="Peptidase_S8_Ser-AS"/>
</dbReference>
<dbReference type="InterPro" id="IPR023827">
    <property type="entry name" value="Peptidase_S8_Asp-AS"/>
</dbReference>
<keyword evidence="3 9" id="KW-0645">Protease</keyword>
<feature type="signal peptide" evidence="11">
    <location>
        <begin position="1"/>
        <end position="16"/>
    </location>
</feature>
<dbReference type="RefSeq" id="WP_275417481.1">
    <property type="nucleotide sequence ID" value="NZ_CP106878.1"/>
</dbReference>
<dbReference type="InterPro" id="IPR000209">
    <property type="entry name" value="Peptidase_S8/S53_dom"/>
</dbReference>
<evidence type="ECO:0000259" key="12">
    <source>
        <dbReference type="PROSITE" id="PS51272"/>
    </source>
</evidence>
<name>A0A9E8LU63_9BACI</name>
<dbReference type="InterPro" id="IPR010259">
    <property type="entry name" value="S8pro/Inhibitor_I9"/>
</dbReference>
<gene>
    <name evidence="13" type="ORF">OE104_14455</name>
</gene>
<dbReference type="InterPro" id="IPR015500">
    <property type="entry name" value="Peptidase_S8_subtilisin-rel"/>
</dbReference>
<evidence type="ECO:0000256" key="5">
    <source>
        <dbReference type="ARBA" id="ARBA00022737"/>
    </source>
</evidence>
<feature type="domain" description="SLH" evidence="12">
    <location>
        <begin position="1453"/>
        <end position="1513"/>
    </location>
</feature>
<dbReference type="Pfam" id="PF02225">
    <property type="entry name" value="PA"/>
    <property type="match status" value="1"/>
</dbReference>
<reference evidence="13" key="1">
    <citation type="submission" date="2022-09" db="EMBL/GenBank/DDBJ databases">
        <title>Complete Genomes of Fervidibacillus albus and Fervidibacillus halotolerans isolated from tidal flat sediments.</title>
        <authorList>
            <person name="Kwon K.K."/>
            <person name="Yang S.-H."/>
            <person name="Park M.J."/>
            <person name="Oh H.-M."/>
        </authorList>
    </citation>
    <scope>NUCLEOTIDE SEQUENCE</scope>
    <source>
        <strain evidence="13">MEBiC13591</strain>
    </source>
</reference>
<dbReference type="CDD" id="cd02133">
    <property type="entry name" value="PA_C5a_like"/>
    <property type="match status" value="1"/>
</dbReference>